<reference evidence="2" key="1">
    <citation type="submission" date="2025-08" db="UniProtKB">
        <authorList>
            <consortium name="WormBaseParasite"/>
        </authorList>
    </citation>
    <scope>IDENTIFICATION</scope>
    <source>
        <strain evidence="2">KR3021</strain>
    </source>
</reference>
<evidence type="ECO:0000313" key="1">
    <source>
        <dbReference type="Proteomes" id="UP000095286"/>
    </source>
</evidence>
<accession>A0AC35TLS1</accession>
<dbReference type="WBParaSite" id="RSKR_0000211750.1">
    <property type="protein sequence ID" value="RSKR_0000211750.1"/>
    <property type="gene ID" value="RSKR_0000211750"/>
</dbReference>
<proteinExistence type="predicted"/>
<protein>
    <submittedName>
        <fullName evidence="2">Recep_L_domain domain-containing protein</fullName>
    </submittedName>
</protein>
<dbReference type="Proteomes" id="UP000095286">
    <property type="component" value="Unplaced"/>
</dbReference>
<name>A0AC35TLS1_9BILA</name>
<sequence>MNDLATRVNIQILVCTLNKPLIYFFFVHVRANELKRCNEGSICHGARCRPVTANLYSESVCDCASIFWIKKPNSRSCMLPDCVDSNVAVKHGEIVVPNLILTHQVPVLLEDIKFFGNRLTSEDVVTILEFGSIRVLVGNKRTRFVIEIGFAHREEFTTNNNDNRLNLERTPTVETSSESRSTMVQLSDDIRYVPIG</sequence>
<evidence type="ECO:0000313" key="2">
    <source>
        <dbReference type="WBParaSite" id="RSKR_0000211750.1"/>
    </source>
</evidence>
<organism evidence="1 2">
    <name type="scientific">Rhabditophanes sp. KR3021</name>
    <dbReference type="NCBI Taxonomy" id="114890"/>
    <lineage>
        <taxon>Eukaryota</taxon>
        <taxon>Metazoa</taxon>
        <taxon>Ecdysozoa</taxon>
        <taxon>Nematoda</taxon>
        <taxon>Chromadorea</taxon>
        <taxon>Rhabditida</taxon>
        <taxon>Tylenchina</taxon>
        <taxon>Panagrolaimomorpha</taxon>
        <taxon>Strongyloidoidea</taxon>
        <taxon>Alloionematidae</taxon>
        <taxon>Rhabditophanes</taxon>
    </lineage>
</organism>